<evidence type="ECO:0000259" key="1">
    <source>
        <dbReference type="SMART" id="SM00959"/>
    </source>
</evidence>
<protein>
    <recommendedName>
        <fullName evidence="1">Rho termination factor-like N-terminal domain-containing protein</fullName>
    </recommendedName>
</protein>
<dbReference type="AlphaFoldDB" id="A0A8B6H3M1"/>
<dbReference type="GO" id="GO:0006353">
    <property type="term" value="P:DNA-templated transcription termination"/>
    <property type="evidence" value="ECO:0007669"/>
    <property type="project" value="InterPro"/>
</dbReference>
<evidence type="ECO:0000313" key="3">
    <source>
        <dbReference type="Proteomes" id="UP000596742"/>
    </source>
</evidence>
<feature type="domain" description="Rho termination factor-like N-terminal" evidence="1">
    <location>
        <begin position="98"/>
        <end position="135"/>
    </location>
</feature>
<feature type="non-terminal residue" evidence="2">
    <location>
        <position position="1"/>
    </location>
</feature>
<dbReference type="SMART" id="SM00959">
    <property type="entry name" value="Rho_N"/>
    <property type="match status" value="2"/>
</dbReference>
<evidence type="ECO:0000313" key="2">
    <source>
        <dbReference type="EMBL" id="VDI73891.1"/>
    </source>
</evidence>
<sequence>LGDLEKSPSHLKKLKNFNSINKIMSSKIIMDRLGDSVCEDSRPTSSPEMQKFCNTPLKRKKEQLCKGKPGKDGLCWRHSPRQDDTFQPIGGKFRVTETMGELRKIAKEEGVRGYSRKNKMDLVRLIESATDRKFKRREVLTRKQLKAIARRRGITNFSRLKKDQLAEKVKQSIEEAADQIEIADKREAVGGIFGTVDIKPKTQLDVETFIRLSWGKIRSTISEGLVEKKGLKVEILLHVEMVRIIPATSENNYANPIFRSASRVILESSDLDEEIAQMEDKIKESMEAFNAKGSGWTFGHIEKLEIQLNEHKPLKGSSYIPLPKKLAAKKAIVNVKNEDQQCFKWAILSALHHEEVDQKSSHRVKQYEKWTDELRFDGIDFPVSFRGIDRFEKLQ</sequence>
<dbReference type="InterPro" id="IPR011112">
    <property type="entry name" value="Rho-like_N"/>
</dbReference>
<proteinExistence type="predicted"/>
<dbReference type="Proteomes" id="UP000596742">
    <property type="component" value="Unassembled WGS sequence"/>
</dbReference>
<name>A0A8B6H3M1_MYTGA</name>
<comment type="caution">
    <text evidence="2">The sequence shown here is derived from an EMBL/GenBank/DDBJ whole genome shotgun (WGS) entry which is preliminary data.</text>
</comment>
<accession>A0A8B6H3M1</accession>
<reference evidence="2" key="1">
    <citation type="submission" date="2018-11" db="EMBL/GenBank/DDBJ databases">
        <authorList>
            <person name="Alioto T."/>
            <person name="Alioto T."/>
        </authorList>
    </citation>
    <scope>NUCLEOTIDE SEQUENCE</scope>
</reference>
<gene>
    <name evidence="2" type="ORF">MGAL_10B014298</name>
</gene>
<dbReference type="PANTHER" id="PTHR31511">
    <property type="entry name" value="PROTEIN CBG23764"/>
    <property type="match status" value="1"/>
</dbReference>
<dbReference type="EMBL" id="UYJE01009484">
    <property type="protein sequence ID" value="VDI73891.1"/>
    <property type="molecule type" value="Genomic_DNA"/>
</dbReference>
<organism evidence="2 3">
    <name type="scientific">Mytilus galloprovincialis</name>
    <name type="common">Mediterranean mussel</name>
    <dbReference type="NCBI Taxonomy" id="29158"/>
    <lineage>
        <taxon>Eukaryota</taxon>
        <taxon>Metazoa</taxon>
        <taxon>Spiralia</taxon>
        <taxon>Lophotrochozoa</taxon>
        <taxon>Mollusca</taxon>
        <taxon>Bivalvia</taxon>
        <taxon>Autobranchia</taxon>
        <taxon>Pteriomorphia</taxon>
        <taxon>Mytilida</taxon>
        <taxon>Mytiloidea</taxon>
        <taxon>Mytilidae</taxon>
        <taxon>Mytilinae</taxon>
        <taxon>Mytilus</taxon>
    </lineage>
</organism>
<dbReference type="PANTHER" id="PTHR31511:SF12">
    <property type="entry name" value="RHO TERMINATION FACTOR N-TERMINAL DOMAIN-CONTAINING PROTEIN"/>
    <property type="match status" value="1"/>
</dbReference>
<feature type="domain" description="Rho termination factor-like N-terminal" evidence="1">
    <location>
        <begin position="138"/>
        <end position="178"/>
    </location>
</feature>
<dbReference type="OrthoDB" id="6186257at2759"/>
<keyword evidence="3" id="KW-1185">Reference proteome</keyword>